<dbReference type="PROSITE" id="PS50970">
    <property type="entry name" value="HCY"/>
    <property type="match status" value="1"/>
</dbReference>
<dbReference type="HOGENOM" id="CLU_004914_3_2_1"/>
<sequence length="351" mass="39445">MINDINTLINTKPLVIDGALGTQLETKFSKLLQQDNINIQTHPLWSALVLLKNPELIQEVHYDYMCSGANIITTSTYQASKRGLLEYAPGIENDDEVNAVYDKAIELAVDARSQYLENMGKGMNTLTNKEIFICGSIGPFGAYLANGAEYTGKYGSHITEPQELKKFHYDITSQFISNPKCDIIGFETIPNYSEFQQIVHLMEELLQKTNKPFYISLNFKDPKTICDGTPITQVVDYLNERLSNNEKLRSAFIGLGCNCVPLEIATNILLNMSDLNNVHRFPLIAYPNAGLNYDLSKGEYSIKSSEKQVWEDSCREWLEKLNVRLVGACCGSGPDEILTIREVTDKFAGQR</sequence>
<evidence type="ECO:0000313" key="7">
    <source>
        <dbReference type="EMBL" id="CAG84308.1"/>
    </source>
</evidence>
<dbReference type="SUPFAM" id="SSF82282">
    <property type="entry name" value="Homocysteine S-methyltransferase"/>
    <property type="match status" value="1"/>
</dbReference>
<name>Q6BZK6_DEBHA</name>
<dbReference type="GO" id="GO:0046872">
    <property type="term" value="F:metal ion binding"/>
    <property type="evidence" value="ECO:0007669"/>
    <property type="project" value="UniProtKB-KW"/>
</dbReference>
<keyword evidence="8" id="KW-1185">Reference proteome</keyword>
<accession>Q6BZK6</accession>
<dbReference type="eggNOG" id="KOG1579">
    <property type="taxonomic scope" value="Eukaryota"/>
</dbReference>
<evidence type="ECO:0000259" key="6">
    <source>
        <dbReference type="PROSITE" id="PS50970"/>
    </source>
</evidence>
<dbReference type="PANTHER" id="PTHR46015">
    <property type="entry name" value="ZGC:172121"/>
    <property type="match status" value="1"/>
</dbReference>
<keyword evidence="2 5" id="KW-0808">Transferase</keyword>
<evidence type="ECO:0000256" key="3">
    <source>
        <dbReference type="ARBA" id="ARBA00022723"/>
    </source>
</evidence>
<dbReference type="FunCoup" id="Q6BZK6">
    <property type="interactions" value="239"/>
</dbReference>
<keyword evidence="1 5" id="KW-0489">Methyltransferase</keyword>
<dbReference type="Proteomes" id="UP000000599">
    <property type="component" value="Chromosome A"/>
</dbReference>
<dbReference type="NCBIfam" id="NF007020">
    <property type="entry name" value="PRK09485.1"/>
    <property type="match status" value="1"/>
</dbReference>
<feature type="domain" description="Hcy-binding" evidence="6">
    <location>
        <begin position="2"/>
        <end position="344"/>
    </location>
</feature>
<gene>
    <name evidence="7" type="ordered locus">DEHA2A00616g</name>
</gene>
<organism evidence="7 8">
    <name type="scientific">Debaryomyces hansenii (strain ATCC 36239 / CBS 767 / BCRC 21394 / JCM 1990 / NBRC 0083 / IGC 2968)</name>
    <name type="common">Yeast</name>
    <name type="synonym">Torulaspora hansenii</name>
    <dbReference type="NCBI Taxonomy" id="284592"/>
    <lineage>
        <taxon>Eukaryota</taxon>
        <taxon>Fungi</taxon>
        <taxon>Dikarya</taxon>
        <taxon>Ascomycota</taxon>
        <taxon>Saccharomycotina</taxon>
        <taxon>Pichiomycetes</taxon>
        <taxon>Debaryomycetaceae</taxon>
        <taxon>Debaryomyces</taxon>
    </lineage>
</organism>
<dbReference type="OMA" id="TECYEAQ"/>
<dbReference type="GO" id="GO:0032259">
    <property type="term" value="P:methylation"/>
    <property type="evidence" value="ECO:0007669"/>
    <property type="project" value="UniProtKB-KW"/>
</dbReference>
<dbReference type="InterPro" id="IPR036589">
    <property type="entry name" value="HCY_dom_sf"/>
</dbReference>
<dbReference type="STRING" id="284592.Q6BZK6"/>
<evidence type="ECO:0000256" key="2">
    <source>
        <dbReference type="ARBA" id="ARBA00022679"/>
    </source>
</evidence>
<keyword evidence="4 5" id="KW-0862">Zinc</keyword>
<dbReference type="GeneID" id="2899355"/>
<dbReference type="Pfam" id="PF02574">
    <property type="entry name" value="S-methyl_trans"/>
    <property type="match status" value="1"/>
</dbReference>
<evidence type="ECO:0000256" key="5">
    <source>
        <dbReference type="PROSITE-ProRule" id="PRU00333"/>
    </source>
</evidence>
<dbReference type="InterPro" id="IPR051486">
    <property type="entry name" value="Hcy_S-methyltransferase"/>
</dbReference>
<dbReference type="RefSeq" id="XP_456363.1">
    <property type="nucleotide sequence ID" value="XM_456363.1"/>
</dbReference>
<dbReference type="InParanoid" id="Q6BZK6"/>
<dbReference type="GO" id="GO:0033528">
    <property type="term" value="P:S-methylmethionine cycle"/>
    <property type="evidence" value="ECO:0007669"/>
    <property type="project" value="TreeGrafter"/>
</dbReference>
<comment type="cofactor">
    <cofactor evidence="5">
        <name>Zn(2+)</name>
        <dbReference type="ChEBI" id="CHEBI:29105"/>
    </cofactor>
</comment>
<dbReference type="Gene3D" id="3.20.20.330">
    <property type="entry name" value="Homocysteine-binding-like domain"/>
    <property type="match status" value="1"/>
</dbReference>
<dbReference type="VEuPathDB" id="FungiDB:DEHA2A00616g"/>
<feature type="binding site" evidence="5">
    <location>
        <position position="330"/>
    </location>
    <ligand>
        <name>Zn(2+)</name>
        <dbReference type="ChEBI" id="CHEBI:29105"/>
    </ligand>
</feature>
<dbReference type="GO" id="GO:0009086">
    <property type="term" value="P:methionine biosynthetic process"/>
    <property type="evidence" value="ECO:0007669"/>
    <property type="project" value="TreeGrafter"/>
</dbReference>
<proteinExistence type="predicted"/>
<evidence type="ECO:0000256" key="4">
    <source>
        <dbReference type="ARBA" id="ARBA00022833"/>
    </source>
</evidence>
<protein>
    <submittedName>
        <fullName evidence="7">DEHA2A00616p</fullName>
    </submittedName>
</protein>
<evidence type="ECO:0000313" key="8">
    <source>
        <dbReference type="Proteomes" id="UP000000599"/>
    </source>
</evidence>
<feature type="binding site" evidence="5">
    <location>
        <position position="257"/>
    </location>
    <ligand>
        <name>Zn(2+)</name>
        <dbReference type="ChEBI" id="CHEBI:29105"/>
    </ligand>
</feature>
<dbReference type="InterPro" id="IPR003726">
    <property type="entry name" value="HCY_dom"/>
</dbReference>
<dbReference type="GO" id="GO:0008898">
    <property type="term" value="F:S-adenosylmethionine-homocysteine S-methyltransferase activity"/>
    <property type="evidence" value="ECO:0007669"/>
    <property type="project" value="TreeGrafter"/>
</dbReference>
<dbReference type="OrthoDB" id="261426at2759"/>
<dbReference type="EMBL" id="CR382133">
    <property type="protein sequence ID" value="CAG84308.1"/>
    <property type="molecule type" value="Genomic_DNA"/>
</dbReference>
<dbReference type="AlphaFoldDB" id="Q6BZK6"/>
<evidence type="ECO:0000256" key="1">
    <source>
        <dbReference type="ARBA" id="ARBA00022603"/>
    </source>
</evidence>
<reference evidence="7 8" key="1">
    <citation type="journal article" date="2004" name="Nature">
        <title>Genome evolution in yeasts.</title>
        <authorList>
            <consortium name="Genolevures"/>
            <person name="Dujon B."/>
            <person name="Sherman D."/>
            <person name="Fischer G."/>
            <person name="Durrens P."/>
            <person name="Casaregola S."/>
            <person name="Lafontaine I."/>
            <person name="de Montigny J."/>
            <person name="Marck C."/>
            <person name="Neuveglise C."/>
            <person name="Talla E."/>
            <person name="Goffard N."/>
            <person name="Frangeul L."/>
            <person name="Aigle M."/>
            <person name="Anthouard V."/>
            <person name="Babour A."/>
            <person name="Barbe V."/>
            <person name="Barnay S."/>
            <person name="Blanchin S."/>
            <person name="Beckerich J.M."/>
            <person name="Beyne E."/>
            <person name="Bleykasten C."/>
            <person name="Boisrame A."/>
            <person name="Boyer J."/>
            <person name="Cattolico L."/>
            <person name="Confanioleri F."/>
            <person name="de Daruvar A."/>
            <person name="Despons L."/>
            <person name="Fabre E."/>
            <person name="Fairhead C."/>
            <person name="Ferry-Dumazet H."/>
            <person name="Groppi A."/>
            <person name="Hantraye F."/>
            <person name="Hennequin C."/>
            <person name="Jauniaux N."/>
            <person name="Joyet P."/>
            <person name="Kachouri R."/>
            <person name="Kerrest A."/>
            <person name="Koszul R."/>
            <person name="Lemaire M."/>
            <person name="Lesur I."/>
            <person name="Ma L."/>
            <person name="Muller H."/>
            <person name="Nicaud J.M."/>
            <person name="Nikolski M."/>
            <person name="Oztas S."/>
            <person name="Ozier-Kalogeropoulos O."/>
            <person name="Pellenz S."/>
            <person name="Potier S."/>
            <person name="Richard G.F."/>
            <person name="Straub M.L."/>
            <person name="Suleau A."/>
            <person name="Swennene D."/>
            <person name="Tekaia F."/>
            <person name="Wesolowski-Louvel M."/>
            <person name="Westhof E."/>
            <person name="Wirth B."/>
            <person name="Zeniou-Meyer M."/>
            <person name="Zivanovic I."/>
            <person name="Bolotin-Fukuhara M."/>
            <person name="Thierry A."/>
            <person name="Bouchier C."/>
            <person name="Caudron B."/>
            <person name="Scarpelli C."/>
            <person name="Gaillardin C."/>
            <person name="Weissenbach J."/>
            <person name="Wincker P."/>
            <person name="Souciet J.L."/>
        </authorList>
    </citation>
    <scope>NUCLEOTIDE SEQUENCE [LARGE SCALE GENOMIC DNA]</scope>
    <source>
        <strain evidence="8">ATCC 36239 / CBS 767 / BCRC 21394 / JCM 1990 / NBRC 0083 / IGC 2968</strain>
    </source>
</reference>
<keyword evidence="3 5" id="KW-0479">Metal-binding</keyword>
<dbReference type="PANTHER" id="PTHR46015:SF1">
    <property type="entry name" value="HOMOCYSTEINE S-METHYLTRANSFERASE-LIKE ISOFORM 1"/>
    <property type="match status" value="1"/>
</dbReference>
<dbReference type="KEGG" id="dha:DEHA2A00616g"/>
<feature type="binding site" evidence="5">
    <location>
        <position position="329"/>
    </location>
    <ligand>
        <name>Zn(2+)</name>
        <dbReference type="ChEBI" id="CHEBI:29105"/>
    </ligand>
</feature>